<comment type="caution">
    <text evidence="1">The sequence shown here is derived from an EMBL/GenBank/DDBJ whole genome shotgun (WGS) entry which is preliminary data.</text>
</comment>
<keyword evidence="2" id="KW-1185">Reference proteome</keyword>
<gene>
    <name evidence="1" type="ORF">PALI_a0328</name>
</gene>
<reference evidence="1 2" key="1">
    <citation type="submission" date="2015-06" db="EMBL/GenBank/DDBJ databases">
        <title>Genome sequence of Pseudoalteromonas aliena.</title>
        <authorList>
            <person name="Xie B.-B."/>
            <person name="Rong J.-C."/>
            <person name="Qin Q.-L."/>
            <person name="Zhang Y.-Z."/>
        </authorList>
    </citation>
    <scope>NUCLEOTIDE SEQUENCE [LARGE SCALE GENOMIC DNA]</scope>
    <source>
        <strain evidence="1 2">SW19</strain>
    </source>
</reference>
<dbReference type="RefSeq" id="WP_193155372.1">
    <property type="nucleotide sequence ID" value="NZ_AQGU01000025.1"/>
</dbReference>
<proteinExistence type="predicted"/>
<evidence type="ECO:0000313" key="2">
    <source>
        <dbReference type="Proteomes" id="UP000648482"/>
    </source>
</evidence>
<evidence type="ECO:0000313" key="1">
    <source>
        <dbReference type="EMBL" id="MBE0359120.1"/>
    </source>
</evidence>
<name>A0ABR9DXP3_9GAMM</name>
<sequence length="157" mass="18502">MSTFKNLLFRAGFMNFDKLDKRAVMEFLLINTERTLERWISTDKPCPRAVLMLEQRINGGMSFHKNWDGFYICREGYLWTPHGKRYEPDYINKIEFLQRAARYNESHVNALQHKIDHLHELVAASDTLKTIGNDLIKMSEQFTLKDIVLKYGDKKTA</sequence>
<dbReference type="Proteomes" id="UP000648482">
    <property type="component" value="Unassembled WGS sequence"/>
</dbReference>
<protein>
    <submittedName>
        <fullName evidence="1">Uncharacterized protein</fullName>
    </submittedName>
</protein>
<dbReference type="EMBL" id="AQGU01000025">
    <property type="protein sequence ID" value="MBE0359120.1"/>
    <property type="molecule type" value="Genomic_DNA"/>
</dbReference>
<accession>A0ABR9DXP3</accession>
<organism evidence="1 2">
    <name type="scientific">Pseudoalteromonas aliena SW19</name>
    <dbReference type="NCBI Taxonomy" id="1314866"/>
    <lineage>
        <taxon>Bacteria</taxon>
        <taxon>Pseudomonadati</taxon>
        <taxon>Pseudomonadota</taxon>
        <taxon>Gammaproteobacteria</taxon>
        <taxon>Alteromonadales</taxon>
        <taxon>Pseudoalteromonadaceae</taxon>
        <taxon>Pseudoalteromonas</taxon>
    </lineage>
</organism>